<evidence type="ECO:0000313" key="2">
    <source>
        <dbReference type="Proteomes" id="UP001055811"/>
    </source>
</evidence>
<dbReference type="Proteomes" id="UP001055811">
    <property type="component" value="Linkage Group LG05"/>
</dbReference>
<dbReference type="EMBL" id="CM042013">
    <property type="protein sequence ID" value="KAI3738562.1"/>
    <property type="molecule type" value="Genomic_DNA"/>
</dbReference>
<name>A0ACB9CW70_CICIN</name>
<gene>
    <name evidence="1" type="ORF">L2E82_28598</name>
</gene>
<reference evidence="1 2" key="2">
    <citation type="journal article" date="2022" name="Mol. Ecol. Resour.">
        <title>The genomes of chicory, endive, great burdock and yacon provide insights into Asteraceae paleo-polyploidization history and plant inulin production.</title>
        <authorList>
            <person name="Fan W."/>
            <person name="Wang S."/>
            <person name="Wang H."/>
            <person name="Wang A."/>
            <person name="Jiang F."/>
            <person name="Liu H."/>
            <person name="Zhao H."/>
            <person name="Xu D."/>
            <person name="Zhang Y."/>
        </authorList>
    </citation>
    <scope>NUCLEOTIDE SEQUENCE [LARGE SCALE GENOMIC DNA]</scope>
    <source>
        <strain evidence="2">cv. Punajuju</strain>
        <tissue evidence="1">Leaves</tissue>
    </source>
</reference>
<accession>A0ACB9CW70</accession>
<reference evidence="2" key="1">
    <citation type="journal article" date="2022" name="Mol. Ecol. Resour.">
        <title>The genomes of chicory, endive, great burdock and yacon provide insights into Asteraceae palaeo-polyploidization history and plant inulin production.</title>
        <authorList>
            <person name="Fan W."/>
            <person name="Wang S."/>
            <person name="Wang H."/>
            <person name="Wang A."/>
            <person name="Jiang F."/>
            <person name="Liu H."/>
            <person name="Zhao H."/>
            <person name="Xu D."/>
            <person name="Zhang Y."/>
        </authorList>
    </citation>
    <scope>NUCLEOTIDE SEQUENCE [LARGE SCALE GENOMIC DNA]</scope>
    <source>
        <strain evidence="2">cv. Punajuju</strain>
    </source>
</reference>
<keyword evidence="2" id="KW-1185">Reference proteome</keyword>
<organism evidence="1 2">
    <name type="scientific">Cichorium intybus</name>
    <name type="common">Chicory</name>
    <dbReference type="NCBI Taxonomy" id="13427"/>
    <lineage>
        <taxon>Eukaryota</taxon>
        <taxon>Viridiplantae</taxon>
        <taxon>Streptophyta</taxon>
        <taxon>Embryophyta</taxon>
        <taxon>Tracheophyta</taxon>
        <taxon>Spermatophyta</taxon>
        <taxon>Magnoliopsida</taxon>
        <taxon>eudicotyledons</taxon>
        <taxon>Gunneridae</taxon>
        <taxon>Pentapetalae</taxon>
        <taxon>asterids</taxon>
        <taxon>campanulids</taxon>
        <taxon>Asterales</taxon>
        <taxon>Asteraceae</taxon>
        <taxon>Cichorioideae</taxon>
        <taxon>Cichorieae</taxon>
        <taxon>Cichoriinae</taxon>
        <taxon>Cichorium</taxon>
    </lineage>
</organism>
<proteinExistence type="predicted"/>
<protein>
    <submittedName>
        <fullName evidence="1">Uncharacterized protein</fullName>
    </submittedName>
</protein>
<comment type="caution">
    <text evidence="1">The sequence shown here is derived from an EMBL/GenBank/DDBJ whole genome shotgun (WGS) entry which is preliminary data.</text>
</comment>
<sequence length="91" mass="9902">MDELPPDLSPDRTPPPEGLISITTVSPTKITSPGTTLWWQNLSGRSDPIHPHTTPPISFSGGGESVRLKPSIQTVGVHTRRFTILLTYSID</sequence>
<evidence type="ECO:0000313" key="1">
    <source>
        <dbReference type="EMBL" id="KAI3738562.1"/>
    </source>
</evidence>